<gene>
    <name evidence="2" type="ORF">PCOR1329_LOCUS30369</name>
</gene>
<feature type="domain" description="DUF7869" evidence="1">
    <location>
        <begin position="96"/>
        <end position="269"/>
    </location>
</feature>
<keyword evidence="3" id="KW-1185">Reference proteome</keyword>
<dbReference type="PANTHER" id="PTHR33153:SF3">
    <property type="entry name" value="TRAFFICKING PROTEIN PARTICLE COMPLEX SUBUNIT 11 DOMAIN-CONTAINING PROTEIN"/>
    <property type="match status" value="1"/>
</dbReference>
<dbReference type="Pfam" id="PF25273">
    <property type="entry name" value="DUF7869"/>
    <property type="match status" value="1"/>
</dbReference>
<dbReference type="InterPro" id="IPR057191">
    <property type="entry name" value="DUF7869"/>
</dbReference>
<organism evidence="2 3">
    <name type="scientific">Prorocentrum cordatum</name>
    <dbReference type="NCBI Taxonomy" id="2364126"/>
    <lineage>
        <taxon>Eukaryota</taxon>
        <taxon>Sar</taxon>
        <taxon>Alveolata</taxon>
        <taxon>Dinophyceae</taxon>
        <taxon>Prorocentrales</taxon>
        <taxon>Prorocentraceae</taxon>
        <taxon>Prorocentrum</taxon>
    </lineage>
</organism>
<protein>
    <recommendedName>
        <fullName evidence="1">DUF7869 domain-containing protein</fullName>
    </recommendedName>
</protein>
<comment type="caution">
    <text evidence="2">The sequence shown here is derived from an EMBL/GenBank/DDBJ whole genome shotgun (WGS) entry which is preliminary data.</text>
</comment>
<accession>A0ABN9SKK3</accession>
<name>A0ABN9SKK3_9DINO</name>
<reference evidence="2" key="1">
    <citation type="submission" date="2023-10" db="EMBL/GenBank/DDBJ databases">
        <authorList>
            <person name="Chen Y."/>
            <person name="Shah S."/>
            <person name="Dougan E. K."/>
            <person name="Thang M."/>
            <person name="Chan C."/>
        </authorList>
    </citation>
    <scope>NUCLEOTIDE SEQUENCE [LARGE SCALE GENOMIC DNA]</scope>
</reference>
<dbReference type="PANTHER" id="PTHR33153">
    <property type="entry name" value="MYND-TYPE DOMAIN-CONTAINING PROTEIN"/>
    <property type="match status" value="1"/>
</dbReference>
<evidence type="ECO:0000313" key="2">
    <source>
        <dbReference type="EMBL" id="CAK0832316.1"/>
    </source>
</evidence>
<evidence type="ECO:0000259" key="1">
    <source>
        <dbReference type="Pfam" id="PF25273"/>
    </source>
</evidence>
<dbReference type="EMBL" id="CAUYUJ010011658">
    <property type="protein sequence ID" value="CAK0832316.1"/>
    <property type="molecule type" value="Genomic_DNA"/>
</dbReference>
<proteinExistence type="predicted"/>
<evidence type="ECO:0000313" key="3">
    <source>
        <dbReference type="Proteomes" id="UP001189429"/>
    </source>
</evidence>
<dbReference type="Proteomes" id="UP001189429">
    <property type="component" value="Unassembled WGS sequence"/>
</dbReference>
<sequence length="358" mass="40115">MVAEQARDASVRHSVLLRLGEHYDFQAAQRIAISNIFEQSMKDPTKLIAVSWDKMDQLKTIVPRVQALSHTSFQKQGARIVVALFGVHAPCLWKRPLFYTVFKDREQGSDMVVGILWDVLLEAARSQGVLPRRFFIQADNTAKETKNTIVLGAAVWVLAQLQYTCLTSIEFGFLIVGHTHDIVDAIFAYVGAALRGRDILSVPQMFTALEAHMKNPPMWKHLRDVFAFRDEQPSFLSSDTVKGVASPHHIRLFWSTDGSISVQSKKWMTSLDWSDPFVIADPSQVRELQGTWPSLTHPEWSESDVSSGLEWLRKLRALLEAGGPCKYKLGRTGEWGASSGGGASLRDRWRAPIGAMLV</sequence>